<reference evidence="10 11" key="1">
    <citation type="submission" date="2023-12" db="EMBL/GenBank/DDBJ databases">
        <title>Whole genome sequencing of Paenibacillus phoenicis isolated from the Phoenix Mars Lander spacecraft assembly facility.</title>
        <authorList>
            <person name="Garcia A."/>
            <person name="Venkateswaran K."/>
        </authorList>
    </citation>
    <scope>NUCLEOTIDE SEQUENCE [LARGE SCALE GENOMIC DNA]</scope>
    <source>
        <strain evidence="10 11">3PO2SA</strain>
    </source>
</reference>
<dbReference type="InterPro" id="IPR036390">
    <property type="entry name" value="WH_DNA-bd_sf"/>
</dbReference>
<evidence type="ECO:0000256" key="6">
    <source>
        <dbReference type="ARBA" id="ARBA00023125"/>
    </source>
</evidence>
<name>A0ABU5PGN8_9BACL</name>
<evidence type="ECO:0000256" key="4">
    <source>
        <dbReference type="ARBA" id="ARBA00022898"/>
    </source>
</evidence>
<dbReference type="Gene3D" id="3.90.1150.10">
    <property type="entry name" value="Aspartate Aminotransferase, domain 1"/>
    <property type="match status" value="1"/>
</dbReference>
<evidence type="ECO:0000313" key="11">
    <source>
        <dbReference type="Proteomes" id="UP001292216"/>
    </source>
</evidence>
<keyword evidence="5" id="KW-0805">Transcription regulation</keyword>
<comment type="cofactor">
    <cofactor evidence="1">
        <name>pyridoxal 5'-phosphate</name>
        <dbReference type="ChEBI" id="CHEBI:597326"/>
    </cofactor>
</comment>
<dbReference type="Proteomes" id="UP001292216">
    <property type="component" value="Unassembled WGS sequence"/>
</dbReference>
<dbReference type="PROSITE" id="PS50949">
    <property type="entry name" value="HTH_GNTR"/>
    <property type="match status" value="1"/>
</dbReference>
<evidence type="ECO:0000256" key="8">
    <source>
        <dbReference type="SAM" id="MobiDB-lite"/>
    </source>
</evidence>
<keyword evidence="11" id="KW-1185">Reference proteome</keyword>
<dbReference type="InterPro" id="IPR015422">
    <property type="entry name" value="PyrdxlP-dep_Trfase_small"/>
</dbReference>
<dbReference type="RefSeq" id="WP_323076297.1">
    <property type="nucleotide sequence ID" value="NZ_CBCSKM010000006.1"/>
</dbReference>
<feature type="region of interest" description="Disordered" evidence="8">
    <location>
        <begin position="81"/>
        <end position="103"/>
    </location>
</feature>
<dbReference type="InterPro" id="IPR004839">
    <property type="entry name" value="Aminotransferase_I/II_large"/>
</dbReference>
<comment type="caution">
    <text evidence="10">The sequence shown here is derived from an EMBL/GenBank/DDBJ whole genome shotgun (WGS) entry which is preliminary data.</text>
</comment>
<evidence type="ECO:0000256" key="3">
    <source>
        <dbReference type="ARBA" id="ARBA00022576"/>
    </source>
</evidence>
<sequence length="498" mass="56363">MNIRPKPAEPGRIRYTQVYKYILDRIHRGDWKAHDKLPSVRELAGELQLHRLTVFRAYGLLKEQGYIYVKEKSGYYVSGGRPYTDPAEPEDASNTRSNLTTGGAGGTTFNALARHGTGHLQNTLSEIHQIPAVYSFSQVLIDPNLLPNLFLSDHVKQVFDRYPKLLGTYSSVQGDEELRELLCADMQRKDKLQVSCDELLITTGGQQAIDLLAGVFLRPMDYVLVERPTYSSALDCFRQRGARLLPVEIHRDGYDLDLVEGYMKRHKPRMFYMNPTFHNPTGFIVPASQRKRLVELAERYGCLIVEDDAVHDVYFDAPPPPPLYSYDTEGWVVYLRTFSKYLAPGLRICAVAARAAVMAPLLTAKSLADNGTPLVNQKLFQHCFESERLQQHLEKLRTALQIRRDVMEQALAAGTGWQWYRPQGGLNLWVRLPEGLSSNQLLTEGVRRGLTFVPGTICDPLGEMDDRIRLSFSFKNEAQIREGVHLLVQLADELARGG</sequence>
<keyword evidence="3 10" id="KW-0032">Aminotransferase</keyword>
<dbReference type="CDD" id="cd00609">
    <property type="entry name" value="AAT_like"/>
    <property type="match status" value="1"/>
</dbReference>
<comment type="similarity">
    <text evidence="2">In the C-terminal section; belongs to the class-I pyridoxal-phosphate-dependent aminotransferase family.</text>
</comment>
<dbReference type="SUPFAM" id="SSF46785">
    <property type="entry name" value="Winged helix' DNA-binding domain"/>
    <property type="match status" value="1"/>
</dbReference>
<keyword evidence="3 10" id="KW-0808">Transferase</keyword>
<dbReference type="Pfam" id="PF00392">
    <property type="entry name" value="GntR"/>
    <property type="match status" value="1"/>
</dbReference>
<proteinExistence type="inferred from homology"/>
<evidence type="ECO:0000256" key="7">
    <source>
        <dbReference type="ARBA" id="ARBA00023163"/>
    </source>
</evidence>
<dbReference type="Gene3D" id="1.10.10.10">
    <property type="entry name" value="Winged helix-like DNA-binding domain superfamily/Winged helix DNA-binding domain"/>
    <property type="match status" value="1"/>
</dbReference>
<protein>
    <submittedName>
        <fullName evidence="10">PLP-dependent aminotransferase family protein</fullName>
    </submittedName>
</protein>
<dbReference type="Gene3D" id="3.40.640.10">
    <property type="entry name" value="Type I PLP-dependent aspartate aminotransferase-like (Major domain)"/>
    <property type="match status" value="1"/>
</dbReference>
<accession>A0ABU5PGN8</accession>
<dbReference type="Pfam" id="PF00155">
    <property type="entry name" value="Aminotran_1_2"/>
    <property type="match status" value="1"/>
</dbReference>
<dbReference type="CDD" id="cd07377">
    <property type="entry name" value="WHTH_GntR"/>
    <property type="match status" value="1"/>
</dbReference>
<evidence type="ECO:0000256" key="1">
    <source>
        <dbReference type="ARBA" id="ARBA00001933"/>
    </source>
</evidence>
<dbReference type="GO" id="GO:0008483">
    <property type="term" value="F:transaminase activity"/>
    <property type="evidence" value="ECO:0007669"/>
    <property type="project" value="UniProtKB-KW"/>
</dbReference>
<dbReference type="SUPFAM" id="SSF53383">
    <property type="entry name" value="PLP-dependent transferases"/>
    <property type="match status" value="1"/>
</dbReference>
<organism evidence="10 11">
    <name type="scientific">Paenibacillus phoenicis</name>
    <dbReference type="NCBI Taxonomy" id="554117"/>
    <lineage>
        <taxon>Bacteria</taxon>
        <taxon>Bacillati</taxon>
        <taxon>Bacillota</taxon>
        <taxon>Bacilli</taxon>
        <taxon>Bacillales</taxon>
        <taxon>Paenibacillaceae</taxon>
        <taxon>Paenibacillus</taxon>
    </lineage>
</organism>
<keyword evidence="7" id="KW-0804">Transcription</keyword>
<dbReference type="PANTHER" id="PTHR46577:SF1">
    <property type="entry name" value="HTH-TYPE TRANSCRIPTIONAL REGULATORY PROTEIN GABR"/>
    <property type="match status" value="1"/>
</dbReference>
<dbReference type="InterPro" id="IPR015424">
    <property type="entry name" value="PyrdxlP-dep_Trfase"/>
</dbReference>
<evidence type="ECO:0000256" key="2">
    <source>
        <dbReference type="ARBA" id="ARBA00005384"/>
    </source>
</evidence>
<evidence type="ECO:0000313" key="10">
    <source>
        <dbReference type="EMBL" id="MEA3569061.1"/>
    </source>
</evidence>
<dbReference type="InterPro" id="IPR051446">
    <property type="entry name" value="HTH_trans_reg/aminotransferase"/>
</dbReference>
<gene>
    <name evidence="10" type="ORF">U9M73_03520</name>
</gene>
<dbReference type="SMART" id="SM00345">
    <property type="entry name" value="HTH_GNTR"/>
    <property type="match status" value="1"/>
</dbReference>
<dbReference type="EMBL" id="JAYERP010000001">
    <property type="protein sequence ID" value="MEA3569061.1"/>
    <property type="molecule type" value="Genomic_DNA"/>
</dbReference>
<dbReference type="PANTHER" id="PTHR46577">
    <property type="entry name" value="HTH-TYPE TRANSCRIPTIONAL REGULATORY PROTEIN GABR"/>
    <property type="match status" value="1"/>
</dbReference>
<dbReference type="InterPro" id="IPR036388">
    <property type="entry name" value="WH-like_DNA-bd_sf"/>
</dbReference>
<dbReference type="InterPro" id="IPR015421">
    <property type="entry name" value="PyrdxlP-dep_Trfase_major"/>
</dbReference>
<dbReference type="InterPro" id="IPR000524">
    <property type="entry name" value="Tscrpt_reg_HTH_GntR"/>
</dbReference>
<keyword evidence="6" id="KW-0238">DNA-binding</keyword>
<evidence type="ECO:0000259" key="9">
    <source>
        <dbReference type="PROSITE" id="PS50949"/>
    </source>
</evidence>
<evidence type="ECO:0000256" key="5">
    <source>
        <dbReference type="ARBA" id="ARBA00023015"/>
    </source>
</evidence>
<feature type="domain" description="HTH gntR-type" evidence="9">
    <location>
        <begin position="12"/>
        <end position="80"/>
    </location>
</feature>
<keyword evidence="4" id="KW-0663">Pyridoxal phosphate</keyword>